<gene>
    <name evidence="4" type="ORF">SAMN05892877_11499</name>
</gene>
<evidence type="ECO:0000256" key="3">
    <source>
        <dbReference type="ARBA" id="ARBA00022840"/>
    </source>
</evidence>
<dbReference type="Proteomes" id="UP000219167">
    <property type="component" value="Unassembled WGS sequence"/>
</dbReference>
<dbReference type="EMBL" id="OBQD01000014">
    <property type="protein sequence ID" value="SOC45262.1"/>
    <property type="molecule type" value="Genomic_DNA"/>
</dbReference>
<protein>
    <submittedName>
        <fullName evidence="4">Uncharacterized protein</fullName>
    </submittedName>
</protein>
<organism evidence="4 5">
    <name type="scientific">Rhizobium subbaraonis</name>
    <dbReference type="NCBI Taxonomy" id="908946"/>
    <lineage>
        <taxon>Bacteria</taxon>
        <taxon>Pseudomonadati</taxon>
        <taxon>Pseudomonadota</taxon>
        <taxon>Alphaproteobacteria</taxon>
        <taxon>Hyphomicrobiales</taxon>
        <taxon>Rhizobiaceae</taxon>
        <taxon>Rhizobium/Agrobacterium group</taxon>
        <taxon>Rhizobium</taxon>
    </lineage>
</organism>
<proteinExistence type="predicted"/>
<evidence type="ECO:0000313" key="4">
    <source>
        <dbReference type="EMBL" id="SOC45262.1"/>
    </source>
</evidence>
<keyword evidence="2" id="KW-0547">Nucleotide-binding</keyword>
<evidence type="ECO:0000313" key="5">
    <source>
        <dbReference type="Proteomes" id="UP000219167"/>
    </source>
</evidence>
<sequence>MSYLFIAHDLPVIRDFANRVIVMKAGEIVEEGTVRQIFEALEESYARALLAASLDPDPEIQAARRAARNPEEGLVPA</sequence>
<dbReference type="Gene3D" id="3.40.50.300">
    <property type="entry name" value="P-loop containing nucleotide triphosphate hydrolases"/>
    <property type="match status" value="1"/>
</dbReference>
<evidence type="ECO:0000256" key="1">
    <source>
        <dbReference type="ARBA" id="ARBA00022448"/>
    </source>
</evidence>
<keyword evidence="5" id="KW-1185">Reference proteome</keyword>
<dbReference type="GO" id="GO:0005524">
    <property type="term" value="F:ATP binding"/>
    <property type="evidence" value="ECO:0007669"/>
    <property type="project" value="UniProtKB-KW"/>
</dbReference>
<accession>A0A285UTV9</accession>
<name>A0A285UTV9_9HYPH</name>
<dbReference type="PANTHER" id="PTHR43776">
    <property type="entry name" value="TRANSPORT ATP-BINDING PROTEIN"/>
    <property type="match status" value="1"/>
</dbReference>
<reference evidence="4 5" key="1">
    <citation type="submission" date="2017-08" db="EMBL/GenBank/DDBJ databases">
        <authorList>
            <person name="de Groot N.N."/>
        </authorList>
    </citation>
    <scope>NUCLEOTIDE SEQUENCE [LARGE SCALE GENOMIC DNA]</scope>
    <source>
        <strain evidence="4 5">JC85</strain>
    </source>
</reference>
<evidence type="ECO:0000256" key="2">
    <source>
        <dbReference type="ARBA" id="ARBA00022741"/>
    </source>
</evidence>
<keyword evidence="3" id="KW-0067">ATP-binding</keyword>
<keyword evidence="1" id="KW-0813">Transport</keyword>
<dbReference type="InterPro" id="IPR050319">
    <property type="entry name" value="ABC_transp_ATP-bind"/>
</dbReference>
<dbReference type="InterPro" id="IPR027417">
    <property type="entry name" value="P-loop_NTPase"/>
</dbReference>
<dbReference type="AlphaFoldDB" id="A0A285UTV9"/>
<dbReference type="SUPFAM" id="SSF52540">
    <property type="entry name" value="P-loop containing nucleoside triphosphate hydrolases"/>
    <property type="match status" value="1"/>
</dbReference>